<dbReference type="PANTHER" id="PTHR34773">
    <property type="entry name" value="FLAGELLAR SECRETION CHAPERONE FLIS"/>
    <property type="match status" value="1"/>
</dbReference>
<comment type="subcellular location">
    <subcellularLocation>
        <location evidence="1 6">Cytoplasm</location>
        <location evidence="1 6">Cytosol</location>
    </subcellularLocation>
</comment>
<dbReference type="PANTHER" id="PTHR34773:SF1">
    <property type="entry name" value="FLAGELLAR SECRETION CHAPERONE FLIS"/>
    <property type="match status" value="1"/>
</dbReference>
<dbReference type="InterPro" id="IPR036584">
    <property type="entry name" value="FliS_sf"/>
</dbReference>
<dbReference type="PIRSF" id="PIRSF039090">
    <property type="entry name" value="Flis"/>
    <property type="match status" value="1"/>
</dbReference>
<keyword evidence="7" id="KW-0966">Cell projection</keyword>
<dbReference type="NCBIfam" id="TIGR00208">
    <property type="entry name" value="fliS"/>
    <property type="match status" value="1"/>
</dbReference>
<accession>A0ABW2REH8</accession>
<evidence type="ECO:0000256" key="3">
    <source>
        <dbReference type="ARBA" id="ARBA00022490"/>
    </source>
</evidence>
<keyword evidence="4 6" id="KW-1005">Bacterial flagellum biogenesis</keyword>
<evidence type="ECO:0000256" key="6">
    <source>
        <dbReference type="PIRNR" id="PIRNR039090"/>
    </source>
</evidence>
<sequence length="144" mass="15130">MFTSVNARAAAAYRRIAAVTSVDAASPHDLVGLLFDALLRNINTAQGALERQDIAAKGEAIGKAVRILEEGLKAGLNLAEGGEIAANLHGLYSYSVVRLTYANLRNDVAALDEVRQLIEPIAQSWKSIKSAEAATARTATALGA</sequence>
<dbReference type="EMBL" id="JBHTBX010000018">
    <property type="protein sequence ID" value="MFC7436409.1"/>
    <property type="molecule type" value="Genomic_DNA"/>
</dbReference>
<evidence type="ECO:0000256" key="4">
    <source>
        <dbReference type="ARBA" id="ARBA00022795"/>
    </source>
</evidence>
<evidence type="ECO:0000256" key="5">
    <source>
        <dbReference type="ARBA" id="ARBA00023186"/>
    </source>
</evidence>
<dbReference type="CDD" id="cd16098">
    <property type="entry name" value="FliS"/>
    <property type="match status" value="1"/>
</dbReference>
<gene>
    <name evidence="7" type="primary">fliS</name>
    <name evidence="7" type="ORF">ACFQNJ_18030</name>
</gene>
<name>A0ABW2REH8_9BURK</name>
<organism evidence="7 8">
    <name type="scientific">Hydrogenophaga bisanensis</name>
    <dbReference type="NCBI Taxonomy" id="439611"/>
    <lineage>
        <taxon>Bacteria</taxon>
        <taxon>Pseudomonadati</taxon>
        <taxon>Pseudomonadota</taxon>
        <taxon>Betaproteobacteria</taxon>
        <taxon>Burkholderiales</taxon>
        <taxon>Comamonadaceae</taxon>
        <taxon>Hydrogenophaga</taxon>
    </lineage>
</organism>
<evidence type="ECO:0000313" key="8">
    <source>
        <dbReference type="Proteomes" id="UP001596495"/>
    </source>
</evidence>
<protein>
    <recommendedName>
        <fullName evidence="6">Flagellar secretion chaperone FliS</fullName>
    </recommendedName>
</protein>
<keyword evidence="7" id="KW-0969">Cilium</keyword>
<dbReference type="InterPro" id="IPR003713">
    <property type="entry name" value="FliS"/>
</dbReference>
<keyword evidence="8" id="KW-1185">Reference proteome</keyword>
<reference evidence="8" key="1">
    <citation type="journal article" date="2019" name="Int. J. Syst. Evol. Microbiol.">
        <title>The Global Catalogue of Microorganisms (GCM) 10K type strain sequencing project: providing services to taxonomists for standard genome sequencing and annotation.</title>
        <authorList>
            <consortium name="The Broad Institute Genomics Platform"/>
            <consortium name="The Broad Institute Genome Sequencing Center for Infectious Disease"/>
            <person name="Wu L."/>
            <person name="Ma J."/>
        </authorList>
    </citation>
    <scope>NUCLEOTIDE SEQUENCE [LARGE SCALE GENOMIC DNA]</scope>
    <source>
        <strain evidence="8">CCUG 54518</strain>
    </source>
</reference>
<keyword evidence="3 6" id="KW-0963">Cytoplasm</keyword>
<comment type="similarity">
    <text evidence="2 6">Belongs to the FliS family.</text>
</comment>
<comment type="caution">
    <text evidence="7">The sequence shown here is derived from an EMBL/GenBank/DDBJ whole genome shotgun (WGS) entry which is preliminary data.</text>
</comment>
<dbReference type="RefSeq" id="WP_382260023.1">
    <property type="nucleotide sequence ID" value="NZ_JBHTBX010000018.1"/>
</dbReference>
<evidence type="ECO:0000256" key="2">
    <source>
        <dbReference type="ARBA" id="ARBA00008787"/>
    </source>
</evidence>
<dbReference type="Pfam" id="PF02561">
    <property type="entry name" value="FliS"/>
    <property type="match status" value="1"/>
</dbReference>
<keyword evidence="7" id="KW-0282">Flagellum</keyword>
<dbReference type="Gene3D" id="1.20.120.340">
    <property type="entry name" value="Flagellar protein FliS"/>
    <property type="match status" value="1"/>
</dbReference>
<dbReference type="SUPFAM" id="SSF101116">
    <property type="entry name" value="Flagellar export chaperone FliS"/>
    <property type="match status" value="1"/>
</dbReference>
<dbReference type="Proteomes" id="UP001596495">
    <property type="component" value="Unassembled WGS sequence"/>
</dbReference>
<proteinExistence type="inferred from homology"/>
<keyword evidence="5" id="KW-0143">Chaperone</keyword>
<evidence type="ECO:0000313" key="7">
    <source>
        <dbReference type="EMBL" id="MFC7436409.1"/>
    </source>
</evidence>
<evidence type="ECO:0000256" key="1">
    <source>
        <dbReference type="ARBA" id="ARBA00004514"/>
    </source>
</evidence>